<dbReference type="InterPro" id="IPR003689">
    <property type="entry name" value="ZIP"/>
</dbReference>
<dbReference type="GeneID" id="10540195"/>
<evidence type="ECO:0000256" key="3">
    <source>
        <dbReference type="ARBA" id="ARBA00022692"/>
    </source>
</evidence>
<dbReference type="Pfam" id="PF02535">
    <property type="entry name" value="Zip"/>
    <property type="match status" value="1"/>
</dbReference>
<feature type="region of interest" description="Disordered" evidence="7">
    <location>
        <begin position="129"/>
        <end position="219"/>
    </location>
</feature>
<evidence type="ECO:0000256" key="1">
    <source>
        <dbReference type="ARBA" id="ARBA00004127"/>
    </source>
</evidence>
<dbReference type="InterPro" id="IPR045891">
    <property type="entry name" value="ZIP9"/>
</dbReference>
<dbReference type="GO" id="GO:0006829">
    <property type="term" value="P:zinc ion transport"/>
    <property type="evidence" value="ECO:0007669"/>
    <property type="project" value="InterPro"/>
</dbReference>
<keyword evidence="4 8" id="KW-1133">Transmembrane helix</keyword>
<dbReference type="STRING" id="418459.E3KP16"/>
<feature type="transmembrane region" description="Helical" evidence="8">
    <location>
        <begin position="264"/>
        <end position="288"/>
    </location>
</feature>
<dbReference type="OrthoDB" id="19859at2759"/>
<feature type="region of interest" description="Disordered" evidence="7">
    <location>
        <begin position="374"/>
        <end position="412"/>
    </location>
</feature>
<feature type="compositionally biased region" description="Basic and acidic residues" evidence="7">
    <location>
        <begin position="164"/>
        <end position="174"/>
    </location>
</feature>
<dbReference type="eggNOG" id="KOG3907">
    <property type="taxonomic scope" value="Eukaryota"/>
</dbReference>
<dbReference type="GO" id="GO:0000139">
    <property type="term" value="C:Golgi membrane"/>
    <property type="evidence" value="ECO:0007669"/>
    <property type="project" value="UniProtKB-SubCell"/>
</dbReference>
<feature type="transmembrane region" description="Helical" evidence="8">
    <location>
        <begin position="6"/>
        <end position="27"/>
    </location>
</feature>
<reference evidence="10" key="2">
    <citation type="journal article" date="2011" name="Proc. Natl. Acad. Sci. U.S.A.">
        <title>Obligate biotrophy features unraveled by the genomic analysis of rust fungi.</title>
        <authorList>
            <person name="Duplessis S."/>
            <person name="Cuomo C.A."/>
            <person name="Lin Y.-C."/>
            <person name="Aerts A."/>
            <person name="Tisserant E."/>
            <person name="Veneault-Fourrey C."/>
            <person name="Joly D.L."/>
            <person name="Hacquard S."/>
            <person name="Amselem J."/>
            <person name="Cantarel B.L."/>
            <person name="Chiu R."/>
            <person name="Coutinho P.M."/>
            <person name="Feau N."/>
            <person name="Field M."/>
            <person name="Frey P."/>
            <person name="Gelhaye E."/>
            <person name="Goldberg J."/>
            <person name="Grabherr M.G."/>
            <person name="Kodira C.D."/>
            <person name="Kohler A."/>
            <person name="Kuees U."/>
            <person name="Lindquist E.A."/>
            <person name="Lucas S.M."/>
            <person name="Mago R."/>
            <person name="Mauceli E."/>
            <person name="Morin E."/>
            <person name="Murat C."/>
            <person name="Pangilinan J.L."/>
            <person name="Park R."/>
            <person name="Pearson M."/>
            <person name="Quesneville H."/>
            <person name="Rouhier N."/>
            <person name="Sakthikumar S."/>
            <person name="Salamov A.A."/>
            <person name="Schmutz J."/>
            <person name="Selles B."/>
            <person name="Shapiro H."/>
            <person name="Tanguay P."/>
            <person name="Tuskan G.A."/>
            <person name="Henrissat B."/>
            <person name="Van de Peer Y."/>
            <person name="Rouze P."/>
            <person name="Ellis J.G."/>
            <person name="Dodds P.N."/>
            <person name="Schein J.E."/>
            <person name="Zhong S."/>
            <person name="Hamelin R.C."/>
            <person name="Grigoriev I.V."/>
            <person name="Szabo L.J."/>
            <person name="Martin F."/>
        </authorList>
    </citation>
    <scope>NUCLEOTIDE SEQUENCE [LARGE SCALE GENOMIC DNA]</scope>
    <source>
        <strain evidence="10">CRL 75-36-700-3 / race SCCL</strain>
    </source>
</reference>
<dbReference type="HOGENOM" id="CLU_028824_0_0_1"/>
<evidence type="ECO:0000313" key="10">
    <source>
        <dbReference type="Proteomes" id="UP000008783"/>
    </source>
</evidence>
<keyword evidence="10" id="KW-1185">Reference proteome</keyword>
<protein>
    <recommendedName>
        <fullName evidence="11">High-affinity Zn(2+) transporter zrt1</fullName>
    </recommendedName>
</protein>
<gene>
    <name evidence="9" type="ORF">PGTG_11997</name>
</gene>
<dbReference type="AlphaFoldDB" id="E3KP16"/>
<evidence type="ECO:0000256" key="8">
    <source>
        <dbReference type="SAM" id="Phobius"/>
    </source>
</evidence>
<evidence type="ECO:0000256" key="5">
    <source>
        <dbReference type="ARBA" id="ARBA00023034"/>
    </source>
</evidence>
<reference key="1">
    <citation type="submission" date="2007-01" db="EMBL/GenBank/DDBJ databases">
        <title>The Genome Sequence of Puccinia graminis f. sp. tritici Strain CRL 75-36-700-3.</title>
        <authorList>
            <consortium name="The Broad Institute Genome Sequencing Platform"/>
            <person name="Birren B."/>
            <person name="Lander E."/>
            <person name="Galagan J."/>
            <person name="Nusbaum C."/>
            <person name="Devon K."/>
            <person name="Cuomo C."/>
            <person name="Jaffe D."/>
            <person name="Butler J."/>
            <person name="Alvarez P."/>
            <person name="Gnerre S."/>
            <person name="Grabherr M."/>
            <person name="Mauceli E."/>
            <person name="Brockman W."/>
            <person name="Young S."/>
            <person name="LaButti K."/>
            <person name="Sykes S."/>
            <person name="DeCaprio D."/>
            <person name="Crawford M."/>
            <person name="Koehrsen M."/>
            <person name="Engels R."/>
            <person name="Montgomery P."/>
            <person name="Pearson M."/>
            <person name="Howarth C."/>
            <person name="Larson L."/>
            <person name="White J."/>
            <person name="Zeng Q."/>
            <person name="Kodira C."/>
            <person name="Yandava C."/>
            <person name="Alvarado L."/>
            <person name="O'Leary S."/>
            <person name="Szabo L."/>
            <person name="Dean R."/>
            <person name="Schein J."/>
        </authorList>
    </citation>
    <scope>NUCLEOTIDE SEQUENCE</scope>
    <source>
        <strain>CRL 75-36-700-3</strain>
    </source>
</reference>
<keyword evidence="6 8" id="KW-0472">Membrane</keyword>
<proteinExistence type="predicted"/>
<dbReference type="VEuPathDB" id="FungiDB:PGTG_11997"/>
<evidence type="ECO:0000256" key="4">
    <source>
        <dbReference type="ARBA" id="ARBA00022989"/>
    </source>
</evidence>
<keyword evidence="5" id="KW-0333">Golgi apparatus</keyword>
<feature type="transmembrane region" description="Helical" evidence="8">
    <location>
        <begin position="300"/>
        <end position="322"/>
    </location>
</feature>
<dbReference type="GO" id="GO:0046873">
    <property type="term" value="F:metal ion transmembrane transporter activity"/>
    <property type="evidence" value="ECO:0007669"/>
    <property type="project" value="InterPro"/>
</dbReference>
<feature type="transmembrane region" description="Helical" evidence="8">
    <location>
        <begin position="100"/>
        <end position="118"/>
    </location>
</feature>
<dbReference type="RefSeq" id="XP_003330460.2">
    <property type="nucleotide sequence ID" value="XM_003330412.2"/>
</dbReference>
<feature type="compositionally biased region" description="Acidic residues" evidence="7">
    <location>
        <begin position="186"/>
        <end position="207"/>
    </location>
</feature>
<organism evidence="9 10">
    <name type="scientific">Puccinia graminis f. sp. tritici (strain CRL 75-36-700-3 / race SCCL)</name>
    <name type="common">Black stem rust fungus</name>
    <dbReference type="NCBI Taxonomy" id="418459"/>
    <lineage>
        <taxon>Eukaryota</taxon>
        <taxon>Fungi</taxon>
        <taxon>Dikarya</taxon>
        <taxon>Basidiomycota</taxon>
        <taxon>Pucciniomycotina</taxon>
        <taxon>Pucciniomycetes</taxon>
        <taxon>Pucciniales</taxon>
        <taxon>Pucciniaceae</taxon>
        <taxon>Puccinia</taxon>
    </lineage>
</organism>
<name>E3KP16_PUCGT</name>
<dbReference type="KEGG" id="pgr:PGTG_11997"/>
<dbReference type="Proteomes" id="UP000008783">
    <property type="component" value="Unassembled WGS sequence"/>
</dbReference>
<dbReference type="InParanoid" id="E3KP16"/>
<comment type="subcellular location">
    <subcellularLocation>
        <location evidence="1">Endomembrane system</location>
        <topology evidence="1">Multi-pass membrane protein</topology>
    </subcellularLocation>
    <subcellularLocation>
        <location evidence="2">Golgi apparatus membrane</location>
    </subcellularLocation>
</comment>
<evidence type="ECO:0000256" key="7">
    <source>
        <dbReference type="SAM" id="MobiDB-lite"/>
    </source>
</evidence>
<sequence>MAFLQLFILVTVMFISTFILGSLPLSLSTTLSPTRFHQLSIFSVGLLIGAALTIVIPEGIDTIYSSSEASSSGLRANQTDTSPQPIISHEPQLRHHHTTIGLALMGGFMLMFLIDQFTRIPTLVKKNPVEGRASRRNSSTRLSKVVCSSSTSTTTSSSQTTRLLSEEGCHEDGHPSGPSHPSPNDERDEDEELEPEGLNEEGLDESGEGSPELRGNNRTKNIKLHSHSFSTVIGLLTHSVADGIALGASSTHATHQEPNGRLSLALIIFLAIMVHKAPAAFGMVAVLLAEGLSTGAVRRILLAFSLAAPMGALTTWTGLALVDRLTGRPADLPEKAEDAFQWWIGVTLLFSAGTFLFVATHALQNTSSNPVDPCCPQIPANPSPSTHLDPELPSHHLHLPARSPPSPSSSSSQVSVSPLLTCCLMASGMCFPWLLTLLVGSHHH</sequence>
<evidence type="ECO:0000313" key="9">
    <source>
        <dbReference type="EMBL" id="EFP86041.2"/>
    </source>
</evidence>
<keyword evidence="3 8" id="KW-0812">Transmembrane</keyword>
<evidence type="ECO:0008006" key="11">
    <source>
        <dbReference type="Google" id="ProtNLM"/>
    </source>
</evidence>
<feature type="compositionally biased region" description="Low complexity" evidence="7">
    <location>
        <begin position="148"/>
        <end position="161"/>
    </location>
</feature>
<dbReference type="PANTHER" id="PTHR16133:SF0">
    <property type="entry name" value="ZINC_IRON REGULATED TRANSPORTER-RELATED PROTEIN 102B, ISOFORM E"/>
    <property type="match status" value="1"/>
</dbReference>
<feature type="transmembrane region" description="Helical" evidence="8">
    <location>
        <begin position="342"/>
        <end position="363"/>
    </location>
</feature>
<evidence type="ECO:0000256" key="6">
    <source>
        <dbReference type="ARBA" id="ARBA00023136"/>
    </source>
</evidence>
<dbReference type="PANTHER" id="PTHR16133">
    <property type="entry name" value="SOLUTE CARRIER FAMILY 39 ZINC TRANSPORTER , MEMBER 9-RELATED"/>
    <property type="match status" value="1"/>
</dbReference>
<accession>E3KP16</accession>
<dbReference type="EMBL" id="DS178298">
    <property type="protein sequence ID" value="EFP86041.2"/>
    <property type="molecule type" value="Genomic_DNA"/>
</dbReference>
<evidence type="ECO:0000256" key="2">
    <source>
        <dbReference type="ARBA" id="ARBA00004394"/>
    </source>
</evidence>
<feature type="transmembrane region" description="Helical" evidence="8">
    <location>
        <begin position="39"/>
        <end position="56"/>
    </location>
</feature>